<dbReference type="PANTHER" id="PTHR43877:SF2">
    <property type="entry name" value="AMINOALKYLPHOSPHONATE N-ACETYLTRANSFERASE-RELATED"/>
    <property type="match status" value="1"/>
</dbReference>
<name>A0A1M7JT82_9PSED</name>
<dbReference type="InterPro" id="IPR000182">
    <property type="entry name" value="GNAT_dom"/>
</dbReference>
<sequence>MSSDLPITTSCPLQWVQAGLVLRAATDSDKPFLERLFVAVRETEPGICEWPAAMRTSFLATQFQAQDRHYATYAHQDFAIVEHDDRPIGRLYLSQTPTQVHIVDISLLPEARGRGLGRVLIEGVQSSARDLGKGVSLSVEVNNARAQRLYQRLGFVVTATATPFLRMAWQPAGVAISLEQQNAII</sequence>
<gene>
    <name evidence="4" type="ORF">SAMN05216593_101538</name>
</gene>
<dbReference type="EMBL" id="FRDA01000001">
    <property type="protein sequence ID" value="SHM56226.1"/>
    <property type="molecule type" value="Genomic_DNA"/>
</dbReference>
<evidence type="ECO:0000259" key="3">
    <source>
        <dbReference type="PROSITE" id="PS51186"/>
    </source>
</evidence>
<reference evidence="4 5" key="1">
    <citation type="submission" date="2016-11" db="EMBL/GenBank/DDBJ databases">
        <authorList>
            <person name="Jaros S."/>
            <person name="Januszkiewicz K."/>
            <person name="Wedrychowicz H."/>
        </authorList>
    </citation>
    <scope>NUCLEOTIDE SEQUENCE [LARGE SCALE GENOMIC DNA]</scope>
    <source>
        <strain evidence="4 5">LMG 26898</strain>
    </source>
</reference>
<dbReference type="InterPro" id="IPR050832">
    <property type="entry name" value="Bact_Acetyltransf"/>
</dbReference>
<dbReference type="RefSeq" id="WP_073162150.1">
    <property type="nucleotide sequence ID" value="NZ_FRDA01000001.1"/>
</dbReference>
<dbReference type="AlphaFoldDB" id="A0A1M7JT82"/>
<evidence type="ECO:0000256" key="2">
    <source>
        <dbReference type="ARBA" id="ARBA00023315"/>
    </source>
</evidence>
<dbReference type="Gene3D" id="3.40.630.30">
    <property type="match status" value="1"/>
</dbReference>
<dbReference type="Pfam" id="PF00583">
    <property type="entry name" value="Acetyltransf_1"/>
    <property type="match status" value="1"/>
</dbReference>
<keyword evidence="1 4" id="KW-0808">Transferase</keyword>
<dbReference type="GO" id="GO:0016747">
    <property type="term" value="F:acyltransferase activity, transferring groups other than amino-acyl groups"/>
    <property type="evidence" value="ECO:0007669"/>
    <property type="project" value="InterPro"/>
</dbReference>
<dbReference type="OrthoDB" id="5525374at2"/>
<dbReference type="CDD" id="cd04301">
    <property type="entry name" value="NAT_SF"/>
    <property type="match status" value="1"/>
</dbReference>
<proteinExistence type="predicted"/>
<organism evidence="4 5">
    <name type="scientific">Pseudomonas asturiensis</name>
    <dbReference type="NCBI Taxonomy" id="1190415"/>
    <lineage>
        <taxon>Bacteria</taxon>
        <taxon>Pseudomonadati</taxon>
        <taxon>Pseudomonadota</taxon>
        <taxon>Gammaproteobacteria</taxon>
        <taxon>Pseudomonadales</taxon>
        <taxon>Pseudomonadaceae</taxon>
        <taxon>Pseudomonas</taxon>
    </lineage>
</organism>
<accession>A0A1M7JT82</accession>
<dbReference type="SUPFAM" id="SSF55729">
    <property type="entry name" value="Acyl-CoA N-acyltransferases (Nat)"/>
    <property type="match status" value="1"/>
</dbReference>
<evidence type="ECO:0000313" key="5">
    <source>
        <dbReference type="Proteomes" id="UP000183983"/>
    </source>
</evidence>
<dbReference type="STRING" id="1190415.SAMN05216593_101538"/>
<keyword evidence="2" id="KW-0012">Acyltransferase</keyword>
<feature type="domain" description="N-acetyltransferase" evidence="3">
    <location>
        <begin position="20"/>
        <end position="183"/>
    </location>
</feature>
<dbReference type="PANTHER" id="PTHR43877">
    <property type="entry name" value="AMINOALKYLPHOSPHONATE N-ACETYLTRANSFERASE-RELATED-RELATED"/>
    <property type="match status" value="1"/>
</dbReference>
<evidence type="ECO:0000256" key="1">
    <source>
        <dbReference type="ARBA" id="ARBA00022679"/>
    </source>
</evidence>
<evidence type="ECO:0000313" key="4">
    <source>
        <dbReference type="EMBL" id="SHM56226.1"/>
    </source>
</evidence>
<dbReference type="InterPro" id="IPR016181">
    <property type="entry name" value="Acyl_CoA_acyltransferase"/>
</dbReference>
<dbReference type="Proteomes" id="UP000183983">
    <property type="component" value="Unassembled WGS sequence"/>
</dbReference>
<protein>
    <submittedName>
        <fullName evidence="4">Acetyltransferase (GNAT) family protein</fullName>
    </submittedName>
</protein>
<dbReference type="PROSITE" id="PS51186">
    <property type="entry name" value="GNAT"/>
    <property type="match status" value="1"/>
</dbReference>